<dbReference type="EMBL" id="JAFFGZ010000001">
    <property type="protein sequence ID" value="KAK4647820.1"/>
    <property type="molecule type" value="Genomic_DNA"/>
</dbReference>
<organism evidence="2 3">
    <name type="scientific">Podospora bellae-mahoneyi</name>
    <dbReference type="NCBI Taxonomy" id="2093777"/>
    <lineage>
        <taxon>Eukaryota</taxon>
        <taxon>Fungi</taxon>
        <taxon>Dikarya</taxon>
        <taxon>Ascomycota</taxon>
        <taxon>Pezizomycotina</taxon>
        <taxon>Sordariomycetes</taxon>
        <taxon>Sordariomycetidae</taxon>
        <taxon>Sordariales</taxon>
        <taxon>Podosporaceae</taxon>
        <taxon>Podospora</taxon>
    </lineage>
</organism>
<proteinExistence type="predicted"/>
<feature type="region of interest" description="Disordered" evidence="1">
    <location>
        <begin position="42"/>
        <end position="66"/>
    </location>
</feature>
<dbReference type="RefSeq" id="XP_062736796.1">
    <property type="nucleotide sequence ID" value="XM_062871808.1"/>
</dbReference>
<comment type="caution">
    <text evidence="2">The sequence shown here is derived from an EMBL/GenBank/DDBJ whole genome shotgun (WGS) entry which is preliminary data.</text>
</comment>
<name>A0ABR0FV38_9PEZI</name>
<sequence length="66" mass="6860">MAAISDPNSWLEDAAGSTARGKTVYALPSHHYLDLSKRLSGAKSGNTAGPLSRSDTCWMLSPAAPA</sequence>
<dbReference type="Proteomes" id="UP001322138">
    <property type="component" value="Unassembled WGS sequence"/>
</dbReference>
<reference evidence="2 3" key="1">
    <citation type="journal article" date="2023" name="bioRxiv">
        <title>High-quality genome assemblies of four members of thePodospora anserinaspecies complex.</title>
        <authorList>
            <person name="Ament-Velasquez S.L."/>
            <person name="Vogan A.A."/>
            <person name="Wallerman O."/>
            <person name="Hartmann F."/>
            <person name="Gautier V."/>
            <person name="Silar P."/>
            <person name="Giraud T."/>
            <person name="Johannesson H."/>
        </authorList>
    </citation>
    <scope>NUCLEOTIDE SEQUENCE [LARGE SCALE GENOMIC DNA]</scope>
    <source>
        <strain evidence="2 3">CBS 112042</strain>
    </source>
</reference>
<dbReference type="GeneID" id="87890866"/>
<evidence type="ECO:0000256" key="1">
    <source>
        <dbReference type="SAM" id="MobiDB-lite"/>
    </source>
</evidence>
<evidence type="ECO:0000313" key="3">
    <source>
        <dbReference type="Proteomes" id="UP001322138"/>
    </source>
</evidence>
<protein>
    <submittedName>
        <fullName evidence="2">Uncharacterized protein</fullName>
    </submittedName>
</protein>
<keyword evidence="3" id="KW-1185">Reference proteome</keyword>
<gene>
    <name evidence="2" type="ORF">QC761_0004840</name>
</gene>
<feature type="compositionally biased region" description="Polar residues" evidence="1">
    <location>
        <begin position="43"/>
        <end position="55"/>
    </location>
</feature>
<accession>A0ABR0FV38</accession>
<evidence type="ECO:0000313" key="2">
    <source>
        <dbReference type="EMBL" id="KAK4647820.1"/>
    </source>
</evidence>